<evidence type="ECO:0000256" key="1">
    <source>
        <dbReference type="SAM" id="MobiDB-lite"/>
    </source>
</evidence>
<proteinExistence type="predicted"/>
<dbReference type="AlphaFoldDB" id="A0A3N4I1H7"/>
<reference evidence="2 3" key="1">
    <citation type="journal article" date="2018" name="Nat. Ecol. Evol.">
        <title>Pezizomycetes genomes reveal the molecular basis of ectomycorrhizal truffle lifestyle.</title>
        <authorList>
            <person name="Murat C."/>
            <person name="Payen T."/>
            <person name="Noel B."/>
            <person name="Kuo A."/>
            <person name="Morin E."/>
            <person name="Chen J."/>
            <person name="Kohler A."/>
            <person name="Krizsan K."/>
            <person name="Balestrini R."/>
            <person name="Da Silva C."/>
            <person name="Montanini B."/>
            <person name="Hainaut M."/>
            <person name="Levati E."/>
            <person name="Barry K.W."/>
            <person name="Belfiori B."/>
            <person name="Cichocki N."/>
            <person name="Clum A."/>
            <person name="Dockter R.B."/>
            <person name="Fauchery L."/>
            <person name="Guy J."/>
            <person name="Iotti M."/>
            <person name="Le Tacon F."/>
            <person name="Lindquist E.A."/>
            <person name="Lipzen A."/>
            <person name="Malagnac F."/>
            <person name="Mello A."/>
            <person name="Molinier V."/>
            <person name="Miyauchi S."/>
            <person name="Poulain J."/>
            <person name="Riccioni C."/>
            <person name="Rubini A."/>
            <person name="Sitrit Y."/>
            <person name="Splivallo R."/>
            <person name="Traeger S."/>
            <person name="Wang M."/>
            <person name="Zifcakova L."/>
            <person name="Wipf D."/>
            <person name="Zambonelli A."/>
            <person name="Paolocci F."/>
            <person name="Nowrousian M."/>
            <person name="Ottonello S."/>
            <person name="Baldrian P."/>
            <person name="Spatafora J.W."/>
            <person name="Henrissat B."/>
            <person name="Nagy L.G."/>
            <person name="Aury J.M."/>
            <person name="Wincker P."/>
            <person name="Grigoriev I.V."/>
            <person name="Bonfante P."/>
            <person name="Martin F.M."/>
        </authorList>
    </citation>
    <scope>NUCLEOTIDE SEQUENCE [LARGE SCALE GENOMIC DNA]</scope>
    <source>
        <strain evidence="2 3">RN42</strain>
    </source>
</reference>
<sequence length="625" mass="69409">MASSGGSNGWGGGGGNIPPQSPIRTRSGPLQPTTAPVPQLREFSDEILQEICAGMCLDPTGTRETVWQRIGVAARDVKRLMDPFFTTGVKYSEKVRPNLAGSAGVRALATARGLSEAGPIGDVVDLLVRHWERVLDHALAAHHRNGLNQQLADLAPDDQMPPPPGPQQTNRRRGEWKFPTDGDLEPHIIINETHMPGKVTSRDHRPANPLGIFDAAPGYKTRYYIIKDHRHLANTTIRLIHPYGLPEEARGNEEARGQFQHSQFQYDRVEDFPRGISPDQHGGRGADTKKTTFPPNAAVARAKLGLVDSSFFPVDSAIAQNAIQDHINLQENKKLKEANQKTKKLTTVLKDKAGAAGQNLETDRFGDDVLPIVEAPESYTGEHSATGKERQSSNKLYNMFRDQVTRVLIRKNIKAGSVATMTEDAWIDLCVDILLEDESLPDLVREDLLFGVHEDVLEVDVQATTARNLALAITYSNQLSAWADARDQGTQGPRPQRPADEEVRKTVQQRLVPADQMWHQMRRFLWPALRFLVKGCIDSSIQAAKETELYLKARKEYSDYWAPSPYAKALLVRPSHPHFIDIKVRKGKRGAEEEEEEAGGNPGTAVVKRPRTRRTYTSGASHRLA</sequence>
<feature type="compositionally biased region" description="Gly residues" evidence="1">
    <location>
        <begin position="1"/>
        <end position="16"/>
    </location>
</feature>
<evidence type="ECO:0000313" key="2">
    <source>
        <dbReference type="EMBL" id="RPA79287.1"/>
    </source>
</evidence>
<dbReference type="EMBL" id="ML119701">
    <property type="protein sequence ID" value="RPA79287.1"/>
    <property type="molecule type" value="Genomic_DNA"/>
</dbReference>
<evidence type="ECO:0000313" key="3">
    <source>
        <dbReference type="Proteomes" id="UP000275078"/>
    </source>
</evidence>
<name>A0A3N4I1H7_ASCIM</name>
<feature type="region of interest" description="Disordered" evidence="1">
    <location>
        <begin position="153"/>
        <end position="175"/>
    </location>
</feature>
<feature type="compositionally biased region" description="Polar residues" evidence="1">
    <location>
        <begin position="22"/>
        <end position="36"/>
    </location>
</feature>
<organism evidence="2 3">
    <name type="scientific">Ascobolus immersus RN42</name>
    <dbReference type="NCBI Taxonomy" id="1160509"/>
    <lineage>
        <taxon>Eukaryota</taxon>
        <taxon>Fungi</taxon>
        <taxon>Dikarya</taxon>
        <taxon>Ascomycota</taxon>
        <taxon>Pezizomycotina</taxon>
        <taxon>Pezizomycetes</taxon>
        <taxon>Pezizales</taxon>
        <taxon>Ascobolaceae</taxon>
        <taxon>Ascobolus</taxon>
    </lineage>
</organism>
<accession>A0A3N4I1H7</accession>
<keyword evidence="3" id="KW-1185">Reference proteome</keyword>
<feature type="region of interest" description="Disordered" evidence="1">
    <location>
        <begin position="585"/>
        <end position="625"/>
    </location>
</feature>
<gene>
    <name evidence="2" type="ORF">BJ508DRAFT_328522</name>
</gene>
<feature type="region of interest" description="Disordered" evidence="1">
    <location>
        <begin position="1"/>
        <end position="36"/>
    </location>
</feature>
<protein>
    <submittedName>
        <fullName evidence="2">Uncharacterized protein</fullName>
    </submittedName>
</protein>
<dbReference type="Proteomes" id="UP000275078">
    <property type="component" value="Unassembled WGS sequence"/>
</dbReference>
<feature type="compositionally biased region" description="Polar residues" evidence="1">
    <location>
        <begin position="615"/>
        <end position="625"/>
    </location>
</feature>